<evidence type="ECO:0000313" key="18">
    <source>
        <dbReference type="EMBL" id="TVO66166.1"/>
    </source>
</evidence>
<keyword evidence="5 15" id="KW-0436">Ligase</keyword>
<evidence type="ECO:0000256" key="16">
    <source>
        <dbReference type="PROSITE-ProRule" id="PRU00409"/>
    </source>
</evidence>
<evidence type="ECO:0000256" key="9">
    <source>
        <dbReference type="ARBA" id="ARBA00022840"/>
    </source>
</evidence>
<dbReference type="FunFam" id="3.40.50.20:FF:000006">
    <property type="entry name" value="Phosphoribosylamine--glycine ligase, chloroplastic"/>
    <property type="match status" value="1"/>
</dbReference>
<dbReference type="InterPro" id="IPR020561">
    <property type="entry name" value="PRibGlycinamid_synth_ATP-grasp"/>
</dbReference>
<comment type="cofactor">
    <cofactor evidence="1">
        <name>Mn(2+)</name>
        <dbReference type="ChEBI" id="CHEBI:29035"/>
    </cofactor>
</comment>
<comment type="catalytic activity">
    <reaction evidence="15">
        <text>5-phospho-beta-D-ribosylamine + glycine + ATP = N(1)-(5-phospho-beta-D-ribosyl)glycinamide + ADP + phosphate + H(+)</text>
        <dbReference type="Rhea" id="RHEA:17453"/>
        <dbReference type="ChEBI" id="CHEBI:15378"/>
        <dbReference type="ChEBI" id="CHEBI:30616"/>
        <dbReference type="ChEBI" id="CHEBI:43474"/>
        <dbReference type="ChEBI" id="CHEBI:57305"/>
        <dbReference type="ChEBI" id="CHEBI:58681"/>
        <dbReference type="ChEBI" id="CHEBI:143788"/>
        <dbReference type="ChEBI" id="CHEBI:456216"/>
        <dbReference type="EC" id="6.3.4.13"/>
    </reaction>
</comment>
<dbReference type="InterPro" id="IPR011054">
    <property type="entry name" value="Rudment_hybrid_motif"/>
</dbReference>
<evidence type="ECO:0000256" key="15">
    <source>
        <dbReference type="HAMAP-Rule" id="MF_00138"/>
    </source>
</evidence>
<keyword evidence="10" id="KW-0460">Magnesium</keyword>
<dbReference type="GO" id="GO:0005524">
    <property type="term" value="F:ATP binding"/>
    <property type="evidence" value="ECO:0007669"/>
    <property type="project" value="UniProtKB-UniRule"/>
</dbReference>
<dbReference type="NCBIfam" id="TIGR00877">
    <property type="entry name" value="purD"/>
    <property type="match status" value="1"/>
</dbReference>
<feature type="domain" description="ATP-grasp" evidence="17">
    <location>
        <begin position="109"/>
        <end position="315"/>
    </location>
</feature>
<dbReference type="EC" id="6.3.4.13" evidence="4 15"/>
<dbReference type="PANTHER" id="PTHR43472:SF1">
    <property type="entry name" value="PHOSPHORIBOSYLAMINE--GLYCINE LIGASE, CHLOROPLASTIC"/>
    <property type="match status" value="1"/>
</dbReference>
<dbReference type="InterPro" id="IPR013815">
    <property type="entry name" value="ATP_grasp_subdomain_1"/>
</dbReference>
<evidence type="ECO:0000313" key="19">
    <source>
        <dbReference type="Proteomes" id="UP000316688"/>
    </source>
</evidence>
<dbReference type="FunFam" id="3.90.600.10:FF:000001">
    <property type="entry name" value="Trifunctional purine biosynthetic protein adenosine-3"/>
    <property type="match status" value="1"/>
</dbReference>
<dbReference type="GO" id="GO:0046872">
    <property type="term" value="F:metal ion binding"/>
    <property type="evidence" value="ECO:0007669"/>
    <property type="project" value="UniProtKB-KW"/>
</dbReference>
<evidence type="ECO:0000256" key="5">
    <source>
        <dbReference type="ARBA" id="ARBA00022598"/>
    </source>
</evidence>
<dbReference type="Gene3D" id="3.30.470.20">
    <property type="entry name" value="ATP-grasp fold, B domain"/>
    <property type="match status" value="1"/>
</dbReference>
<comment type="caution">
    <text evidence="18">The sequence shown here is derived from an EMBL/GenBank/DDBJ whole genome shotgun (WGS) entry which is preliminary data.</text>
</comment>
<dbReference type="InterPro" id="IPR020560">
    <property type="entry name" value="PRibGlycinamide_synth_C-dom"/>
</dbReference>
<gene>
    <name evidence="15 18" type="primary">purD</name>
    <name evidence="18" type="ORF">FPL11_00225</name>
</gene>
<dbReference type="InterPro" id="IPR000115">
    <property type="entry name" value="PRibGlycinamide_synth"/>
</dbReference>
<evidence type="ECO:0000259" key="17">
    <source>
        <dbReference type="PROSITE" id="PS50975"/>
    </source>
</evidence>
<dbReference type="Gene3D" id="3.90.600.10">
    <property type="entry name" value="Phosphoribosylglycinamide synthetase, C-terminal domain"/>
    <property type="match status" value="1"/>
</dbReference>
<proteinExistence type="inferred from homology"/>
<keyword evidence="7 16" id="KW-0547">Nucleotide-binding</keyword>
<evidence type="ECO:0000256" key="13">
    <source>
        <dbReference type="ARBA" id="ARBA00042242"/>
    </source>
</evidence>
<dbReference type="UniPathway" id="UPA00074">
    <property type="reaction ID" value="UER00125"/>
</dbReference>
<keyword evidence="9 16" id="KW-0067">ATP-binding</keyword>
<evidence type="ECO:0000256" key="11">
    <source>
        <dbReference type="ARBA" id="ARBA00023211"/>
    </source>
</evidence>
<dbReference type="EMBL" id="VMKP01000001">
    <property type="protein sequence ID" value="TVO66166.1"/>
    <property type="molecule type" value="Genomic_DNA"/>
</dbReference>
<dbReference type="PANTHER" id="PTHR43472">
    <property type="entry name" value="PHOSPHORIBOSYLAMINE--GLYCINE LIGASE"/>
    <property type="match status" value="1"/>
</dbReference>
<evidence type="ECO:0000256" key="7">
    <source>
        <dbReference type="ARBA" id="ARBA00022741"/>
    </source>
</evidence>
<accession>A0A557RM06</accession>
<reference evidence="18 19" key="1">
    <citation type="submission" date="2019-07" db="EMBL/GenBank/DDBJ databases">
        <title>Reclasification of Spiribacter aquaticus.</title>
        <authorList>
            <person name="Leon M.J."/>
            <person name="Sanchez-Porro C."/>
            <person name="Ventosa A."/>
        </authorList>
    </citation>
    <scope>NUCLEOTIDE SEQUENCE [LARGE SCALE GENOMIC DNA]</scope>
    <source>
        <strain evidence="18 19">SP30</strain>
    </source>
</reference>
<dbReference type="Pfam" id="PF01071">
    <property type="entry name" value="GARS_A"/>
    <property type="match status" value="1"/>
</dbReference>
<evidence type="ECO:0000256" key="1">
    <source>
        <dbReference type="ARBA" id="ARBA00001936"/>
    </source>
</evidence>
<keyword evidence="6" id="KW-0479">Metal-binding</keyword>
<name>A0A557RM06_9GAMM</name>
<dbReference type="SUPFAM" id="SSF52440">
    <property type="entry name" value="PreATP-grasp domain"/>
    <property type="match status" value="1"/>
</dbReference>
<dbReference type="RefSeq" id="WP_144346761.1">
    <property type="nucleotide sequence ID" value="NZ_VMKP01000001.1"/>
</dbReference>
<dbReference type="InterPro" id="IPR020562">
    <property type="entry name" value="PRibGlycinamide_synth_N"/>
</dbReference>
<dbReference type="FunFam" id="3.30.470.20:FF:000031">
    <property type="entry name" value="Phosphoribosylamine--glycine ligase"/>
    <property type="match status" value="1"/>
</dbReference>
<dbReference type="InterPro" id="IPR037123">
    <property type="entry name" value="PRibGlycinamide_synth_C_sf"/>
</dbReference>
<dbReference type="AlphaFoldDB" id="A0A557RM06"/>
<evidence type="ECO:0000256" key="14">
    <source>
        <dbReference type="ARBA" id="ARBA00042864"/>
    </source>
</evidence>
<dbReference type="GO" id="GO:0009113">
    <property type="term" value="P:purine nucleobase biosynthetic process"/>
    <property type="evidence" value="ECO:0007669"/>
    <property type="project" value="InterPro"/>
</dbReference>
<evidence type="ECO:0000256" key="4">
    <source>
        <dbReference type="ARBA" id="ARBA00013255"/>
    </source>
</evidence>
<dbReference type="Pfam" id="PF02844">
    <property type="entry name" value="GARS_N"/>
    <property type="match status" value="1"/>
</dbReference>
<evidence type="ECO:0000256" key="12">
    <source>
        <dbReference type="ARBA" id="ARBA00038345"/>
    </source>
</evidence>
<dbReference type="PROSITE" id="PS00184">
    <property type="entry name" value="GARS"/>
    <property type="match status" value="1"/>
</dbReference>
<evidence type="ECO:0000256" key="2">
    <source>
        <dbReference type="ARBA" id="ARBA00001946"/>
    </source>
</evidence>
<organism evidence="18 19">
    <name type="scientific">Spiribacter aquaticus</name>
    <dbReference type="NCBI Taxonomy" id="1935996"/>
    <lineage>
        <taxon>Bacteria</taxon>
        <taxon>Pseudomonadati</taxon>
        <taxon>Pseudomonadota</taxon>
        <taxon>Gammaproteobacteria</taxon>
        <taxon>Chromatiales</taxon>
        <taxon>Ectothiorhodospiraceae</taxon>
        <taxon>Spiribacter</taxon>
    </lineage>
</organism>
<dbReference type="GO" id="GO:0004637">
    <property type="term" value="F:phosphoribosylamine-glycine ligase activity"/>
    <property type="evidence" value="ECO:0007669"/>
    <property type="project" value="UniProtKB-UniRule"/>
</dbReference>
<dbReference type="Gene3D" id="3.30.1490.20">
    <property type="entry name" value="ATP-grasp fold, A domain"/>
    <property type="match status" value="1"/>
</dbReference>
<dbReference type="Gene3D" id="3.40.50.20">
    <property type="match status" value="1"/>
</dbReference>
<comment type="cofactor">
    <cofactor evidence="2">
        <name>Mg(2+)</name>
        <dbReference type="ChEBI" id="CHEBI:18420"/>
    </cofactor>
</comment>
<dbReference type="SMART" id="SM01209">
    <property type="entry name" value="GARS_A"/>
    <property type="match status" value="1"/>
</dbReference>
<dbReference type="Pfam" id="PF02843">
    <property type="entry name" value="GARS_C"/>
    <property type="match status" value="1"/>
</dbReference>
<comment type="pathway">
    <text evidence="3 15">Purine metabolism; IMP biosynthesis via de novo pathway; N(1)-(5-phospho-D-ribosyl)glycinamide from 5-phospho-alpha-D-ribose 1-diphosphate: step 2/2.</text>
</comment>
<keyword evidence="8 15" id="KW-0658">Purine biosynthesis</keyword>
<evidence type="ECO:0000256" key="10">
    <source>
        <dbReference type="ARBA" id="ARBA00022842"/>
    </source>
</evidence>
<dbReference type="PROSITE" id="PS50975">
    <property type="entry name" value="ATP_GRASP"/>
    <property type="match status" value="1"/>
</dbReference>
<dbReference type="HAMAP" id="MF_00138">
    <property type="entry name" value="GARS"/>
    <property type="match status" value="1"/>
</dbReference>
<protein>
    <recommendedName>
        <fullName evidence="4 15">Phosphoribosylamine--glycine ligase</fullName>
        <ecNumber evidence="4 15">6.3.4.13</ecNumber>
    </recommendedName>
    <alternativeName>
        <fullName evidence="15">GARS</fullName>
    </alternativeName>
    <alternativeName>
        <fullName evidence="13 15">Glycinamide ribonucleotide synthetase</fullName>
    </alternativeName>
    <alternativeName>
        <fullName evidence="14 15">Phosphoribosylglycinamide synthetase</fullName>
    </alternativeName>
</protein>
<evidence type="ECO:0000256" key="6">
    <source>
        <dbReference type="ARBA" id="ARBA00022723"/>
    </source>
</evidence>
<evidence type="ECO:0000256" key="3">
    <source>
        <dbReference type="ARBA" id="ARBA00005174"/>
    </source>
</evidence>
<comment type="similarity">
    <text evidence="12 15">Belongs to the GARS family.</text>
</comment>
<dbReference type="SUPFAM" id="SSF56059">
    <property type="entry name" value="Glutathione synthetase ATP-binding domain-like"/>
    <property type="match status" value="1"/>
</dbReference>
<dbReference type="GO" id="GO:0006189">
    <property type="term" value="P:'de novo' IMP biosynthetic process"/>
    <property type="evidence" value="ECO:0007669"/>
    <property type="project" value="UniProtKB-UniRule"/>
</dbReference>
<dbReference type="InterPro" id="IPR016185">
    <property type="entry name" value="PreATP-grasp_dom_sf"/>
</dbReference>
<evidence type="ECO:0000256" key="8">
    <source>
        <dbReference type="ARBA" id="ARBA00022755"/>
    </source>
</evidence>
<dbReference type="Proteomes" id="UP000316688">
    <property type="component" value="Unassembled WGS sequence"/>
</dbReference>
<sequence length="432" mass="44709">MNILVVGNGGREHALAWRLAQSPRCGHVYVAPGNPGTAREPGVSNLAVGADDIPALVEQARERAVEMTVIGPEAPLAAGIVDAFEQAGLACLGPGQAAAELEASKAFAKAFFARHGIPSAAYATFEQLEPALAYIRERGAPLVIKADGLAAGKGVTIAHDIDTAVEAATSMLGGAFGAASERIVVEDFLTGEEASFIALVDGETVLPLASSQDHKARDAGDQGPNTGGMGAYSPAPVVTDAVHARILESVIRPTVRGLVAEGRGYRGFLYAGLMIDARGEPRVLEFNVRLGDPETQPILMRLASDPVTLFEAALNGRLDAGAVQWDPRPCLGVVLAAAGYPGAYAKGDVIEGLGDADGDGRKVFHAGTATNARDEVVTAGGRVVCACALGDDILAAQQAAYDLAETVHWPGRFMRADIGFRAVNAQLQAESS</sequence>
<dbReference type="SUPFAM" id="SSF51246">
    <property type="entry name" value="Rudiment single hybrid motif"/>
    <property type="match status" value="1"/>
</dbReference>
<keyword evidence="19" id="KW-1185">Reference proteome</keyword>
<dbReference type="SMART" id="SM01210">
    <property type="entry name" value="GARS_C"/>
    <property type="match status" value="1"/>
</dbReference>
<dbReference type="InterPro" id="IPR020559">
    <property type="entry name" value="PRibGlycinamide_synth_CS"/>
</dbReference>
<dbReference type="InterPro" id="IPR011761">
    <property type="entry name" value="ATP-grasp"/>
</dbReference>
<keyword evidence="11" id="KW-0464">Manganese</keyword>